<dbReference type="PANTHER" id="PTHR33286:SF26">
    <property type="entry name" value="BIFUNCTIONAL INHIBITOR_PLANT LIPID TRANSFER PROTEIN_SEED STORAGE HELICAL DOMAIN-CONTAINING PROTEIN"/>
    <property type="match status" value="1"/>
</dbReference>
<dbReference type="InterPro" id="IPR016140">
    <property type="entry name" value="Bifunc_inhib/LTP/seed_store"/>
</dbReference>
<keyword evidence="1" id="KW-0732">Signal</keyword>
<feature type="domain" description="Bifunctional inhibitor/plant lipid transfer protein/seed storage helical" evidence="2">
    <location>
        <begin position="24"/>
        <end position="108"/>
    </location>
</feature>
<dbReference type="InterPro" id="IPR036312">
    <property type="entry name" value="Bifun_inhib/LTP/seed_sf"/>
</dbReference>
<protein>
    <recommendedName>
        <fullName evidence="2">Bifunctional inhibitor/plant lipid transfer protein/seed storage helical domain-containing protein</fullName>
    </recommendedName>
</protein>
<feature type="signal peptide" evidence="1">
    <location>
        <begin position="1"/>
        <end position="27"/>
    </location>
</feature>
<sequence>MMYHHQLRSCSRSLAATLLLLLAGAAAVATPEAPTAGAACYNDIVALRSTCYRYVQDEGPMVQPSPHCCATVRGIANATCVCDYLSSLDYINLDKVFYVAGQCAVAIPWFCGD</sequence>
<dbReference type="EMBL" id="CAJGYO010000002">
    <property type="protein sequence ID" value="CAD6212342.1"/>
    <property type="molecule type" value="Genomic_DNA"/>
</dbReference>
<organism evidence="3 4">
    <name type="scientific">Miscanthus lutarioriparius</name>
    <dbReference type="NCBI Taxonomy" id="422564"/>
    <lineage>
        <taxon>Eukaryota</taxon>
        <taxon>Viridiplantae</taxon>
        <taxon>Streptophyta</taxon>
        <taxon>Embryophyta</taxon>
        <taxon>Tracheophyta</taxon>
        <taxon>Spermatophyta</taxon>
        <taxon>Magnoliopsida</taxon>
        <taxon>Liliopsida</taxon>
        <taxon>Poales</taxon>
        <taxon>Poaceae</taxon>
        <taxon>PACMAD clade</taxon>
        <taxon>Panicoideae</taxon>
        <taxon>Andropogonodae</taxon>
        <taxon>Andropogoneae</taxon>
        <taxon>Saccharinae</taxon>
        <taxon>Miscanthus</taxon>
    </lineage>
</organism>
<dbReference type="Pfam" id="PF14368">
    <property type="entry name" value="LTP_2"/>
    <property type="match status" value="1"/>
</dbReference>
<gene>
    <name evidence="3" type="ORF">NCGR_LOCUS8150</name>
</gene>
<accession>A0A811MTB2</accession>
<evidence type="ECO:0000313" key="3">
    <source>
        <dbReference type="EMBL" id="CAD6212342.1"/>
    </source>
</evidence>
<keyword evidence="4" id="KW-1185">Reference proteome</keyword>
<evidence type="ECO:0000313" key="4">
    <source>
        <dbReference type="Proteomes" id="UP000604825"/>
    </source>
</evidence>
<proteinExistence type="predicted"/>
<dbReference type="Gene3D" id="1.10.110.10">
    <property type="entry name" value="Plant lipid-transfer and hydrophobic proteins"/>
    <property type="match status" value="1"/>
</dbReference>
<feature type="chain" id="PRO_5032555861" description="Bifunctional inhibitor/plant lipid transfer protein/seed storage helical domain-containing protein" evidence="1">
    <location>
        <begin position="28"/>
        <end position="113"/>
    </location>
</feature>
<dbReference type="OrthoDB" id="653734at2759"/>
<name>A0A811MTB2_9POAL</name>
<dbReference type="SUPFAM" id="SSF47699">
    <property type="entry name" value="Bifunctional inhibitor/lipid-transfer protein/seed storage 2S albumin"/>
    <property type="match status" value="1"/>
</dbReference>
<evidence type="ECO:0000259" key="2">
    <source>
        <dbReference type="Pfam" id="PF14368"/>
    </source>
</evidence>
<dbReference type="AlphaFoldDB" id="A0A811MTB2"/>
<evidence type="ECO:0000256" key="1">
    <source>
        <dbReference type="SAM" id="SignalP"/>
    </source>
</evidence>
<dbReference type="Proteomes" id="UP000604825">
    <property type="component" value="Unassembled WGS sequence"/>
</dbReference>
<reference evidence="3" key="1">
    <citation type="submission" date="2020-10" db="EMBL/GenBank/DDBJ databases">
        <authorList>
            <person name="Han B."/>
            <person name="Lu T."/>
            <person name="Zhao Q."/>
            <person name="Huang X."/>
            <person name="Zhao Y."/>
        </authorList>
    </citation>
    <scope>NUCLEOTIDE SEQUENCE</scope>
</reference>
<comment type="caution">
    <text evidence="3">The sequence shown here is derived from an EMBL/GenBank/DDBJ whole genome shotgun (WGS) entry which is preliminary data.</text>
</comment>
<dbReference type="PANTHER" id="PTHR33286">
    <property type="entry name" value="BIFUNCTIONAL INHIBITOR/LIPID-TRANSFER PROTEIN/SEED STORAGE 2S ALBUMIN SUPERFAMILY PROTEIN"/>
    <property type="match status" value="1"/>
</dbReference>